<gene>
    <name evidence="10" type="ORF">SAMN04489712_105386</name>
</gene>
<dbReference type="AlphaFoldDB" id="A0A1H6AFN9"/>
<proteinExistence type="inferred from homology"/>
<protein>
    <submittedName>
        <fullName evidence="10">Chain length determinant protein</fullName>
    </submittedName>
</protein>
<dbReference type="PANTHER" id="PTHR32309">
    <property type="entry name" value="TYROSINE-PROTEIN KINASE"/>
    <property type="match status" value="1"/>
</dbReference>
<keyword evidence="4 8" id="KW-0812">Transmembrane</keyword>
<dbReference type="InterPro" id="IPR050445">
    <property type="entry name" value="Bact_polysacc_biosynth/exp"/>
</dbReference>
<organism evidence="10 11">
    <name type="scientific">Thermomonospora echinospora</name>
    <dbReference type="NCBI Taxonomy" id="1992"/>
    <lineage>
        <taxon>Bacteria</taxon>
        <taxon>Bacillati</taxon>
        <taxon>Actinomycetota</taxon>
        <taxon>Actinomycetes</taxon>
        <taxon>Streptosporangiales</taxon>
        <taxon>Thermomonosporaceae</taxon>
        <taxon>Thermomonospora</taxon>
    </lineage>
</organism>
<evidence type="ECO:0000313" key="11">
    <source>
        <dbReference type="Proteomes" id="UP000236723"/>
    </source>
</evidence>
<evidence type="ECO:0000259" key="9">
    <source>
        <dbReference type="Pfam" id="PF02706"/>
    </source>
</evidence>
<reference evidence="11" key="1">
    <citation type="submission" date="2016-10" db="EMBL/GenBank/DDBJ databases">
        <authorList>
            <person name="Varghese N."/>
            <person name="Submissions S."/>
        </authorList>
    </citation>
    <scope>NUCLEOTIDE SEQUENCE [LARGE SCALE GENOMIC DNA]</scope>
    <source>
        <strain evidence="11">DSM 43163</strain>
    </source>
</reference>
<keyword evidence="6 8" id="KW-0472">Membrane</keyword>
<feature type="compositionally biased region" description="Low complexity" evidence="7">
    <location>
        <begin position="7"/>
        <end position="22"/>
    </location>
</feature>
<keyword evidence="3" id="KW-1003">Cell membrane</keyword>
<evidence type="ECO:0000256" key="2">
    <source>
        <dbReference type="ARBA" id="ARBA00006683"/>
    </source>
</evidence>
<name>A0A1H6AFN9_9ACTN</name>
<evidence type="ECO:0000256" key="5">
    <source>
        <dbReference type="ARBA" id="ARBA00022989"/>
    </source>
</evidence>
<feature type="region of interest" description="Disordered" evidence="7">
    <location>
        <begin position="106"/>
        <end position="129"/>
    </location>
</feature>
<evidence type="ECO:0000256" key="7">
    <source>
        <dbReference type="SAM" id="MobiDB-lite"/>
    </source>
</evidence>
<feature type="region of interest" description="Disordered" evidence="7">
    <location>
        <begin position="1"/>
        <end position="40"/>
    </location>
</feature>
<dbReference type="GO" id="GO:0005886">
    <property type="term" value="C:plasma membrane"/>
    <property type="evidence" value="ECO:0007669"/>
    <property type="project" value="UniProtKB-SubCell"/>
</dbReference>
<dbReference type="Proteomes" id="UP000236723">
    <property type="component" value="Unassembled WGS sequence"/>
</dbReference>
<dbReference type="EMBL" id="FNVO01000005">
    <property type="protein sequence ID" value="SEG46835.1"/>
    <property type="molecule type" value="Genomic_DNA"/>
</dbReference>
<dbReference type="InterPro" id="IPR003856">
    <property type="entry name" value="LPS_length_determ_N"/>
</dbReference>
<evidence type="ECO:0000313" key="10">
    <source>
        <dbReference type="EMBL" id="SEG46835.1"/>
    </source>
</evidence>
<evidence type="ECO:0000256" key="8">
    <source>
        <dbReference type="SAM" id="Phobius"/>
    </source>
</evidence>
<keyword evidence="11" id="KW-1185">Reference proteome</keyword>
<sequence length="507" mass="54071">MSTRSEAPAAGGRTAATDATSALPQVSVAPPRPAAIGRPSRVPVPDAVSLTWYTGLVRRQWWVLVAAVLVGALLGTLRTMLLVEPTYTATVAVLAPPVSLHSGLQASTPLAGSADSAAKRRPRDSTMDTETQLVLSNEVLSRLSTFPGFRVERQELVERISMRVPPNTRVLTIMVRADSPAAARDGADVLAEAYLTLREEILGGIQQRNRESLQRRQKLLQEELEALPGDPAELTRLTVRTRRQAINREISEVQRQLSALDGTAVQPGEVVRGAGLPAAPDNPGRQVSRTGGAALGLLAGVALALRRDRRPRRLRSTGDVRDSLALPVLAEVTGRRASRLHAYRRLRNLINERRARTLLLAGAPTRDVVELAHGVAAACKEGGMDVAVLEIGARAAARSTPYRVVAVGVDEEERVITAALARARPDTDVVIVTGMSLGEADSVGGAVGCDLTVLAADVEHVLDRELIAGVEALEKVTAAPYGLVLIVPDGSRTRRGPGLSRLRGRRP</sequence>
<keyword evidence="5 8" id="KW-1133">Transmembrane helix</keyword>
<evidence type="ECO:0000256" key="3">
    <source>
        <dbReference type="ARBA" id="ARBA00022475"/>
    </source>
</evidence>
<dbReference type="Pfam" id="PF02706">
    <property type="entry name" value="Wzz"/>
    <property type="match status" value="1"/>
</dbReference>
<feature type="transmembrane region" description="Helical" evidence="8">
    <location>
        <begin position="61"/>
        <end position="81"/>
    </location>
</feature>
<evidence type="ECO:0000256" key="6">
    <source>
        <dbReference type="ARBA" id="ARBA00023136"/>
    </source>
</evidence>
<comment type="subcellular location">
    <subcellularLocation>
        <location evidence="1">Cell membrane</location>
        <topology evidence="1">Multi-pass membrane protein</topology>
    </subcellularLocation>
</comment>
<comment type="similarity">
    <text evidence="2">Belongs to the CpsC/CapA family.</text>
</comment>
<accession>A0A1H6AFN9</accession>
<evidence type="ECO:0000256" key="1">
    <source>
        <dbReference type="ARBA" id="ARBA00004651"/>
    </source>
</evidence>
<dbReference type="RefSeq" id="WP_160146990.1">
    <property type="nucleotide sequence ID" value="NZ_FNVO01000005.1"/>
</dbReference>
<dbReference type="PANTHER" id="PTHR32309:SF31">
    <property type="entry name" value="CAPSULAR EXOPOLYSACCHARIDE FAMILY"/>
    <property type="match status" value="1"/>
</dbReference>
<dbReference type="OrthoDB" id="3453317at2"/>
<evidence type="ECO:0000256" key="4">
    <source>
        <dbReference type="ARBA" id="ARBA00022692"/>
    </source>
</evidence>
<feature type="domain" description="Polysaccharide chain length determinant N-terminal" evidence="9">
    <location>
        <begin position="49"/>
        <end position="143"/>
    </location>
</feature>